<evidence type="ECO:0000313" key="2">
    <source>
        <dbReference type="Proteomes" id="UP000018144"/>
    </source>
</evidence>
<accession>U4LA18</accession>
<gene>
    <name evidence="1" type="ORF">PCON_02028</name>
</gene>
<name>U4LA18_PYROM</name>
<keyword evidence="2" id="KW-1185">Reference proteome</keyword>
<organism evidence="1 2">
    <name type="scientific">Pyronema omphalodes (strain CBS 100304)</name>
    <name type="common">Pyronema confluens</name>
    <dbReference type="NCBI Taxonomy" id="1076935"/>
    <lineage>
        <taxon>Eukaryota</taxon>
        <taxon>Fungi</taxon>
        <taxon>Dikarya</taxon>
        <taxon>Ascomycota</taxon>
        <taxon>Pezizomycotina</taxon>
        <taxon>Pezizomycetes</taxon>
        <taxon>Pezizales</taxon>
        <taxon>Pyronemataceae</taxon>
        <taxon>Pyronema</taxon>
    </lineage>
</organism>
<evidence type="ECO:0000313" key="1">
    <source>
        <dbReference type="EMBL" id="CCX15611.1"/>
    </source>
</evidence>
<protein>
    <submittedName>
        <fullName evidence="1">Uncharacterized protein</fullName>
    </submittedName>
</protein>
<dbReference type="EMBL" id="HF936243">
    <property type="protein sequence ID" value="CCX15611.1"/>
    <property type="molecule type" value="Genomic_DNA"/>
</dbReference>
<reference evidence="1 2" key="1">
    <citation type="journal article" date="2013" name="PLoS Genet.">
        <title>The genome and development-dependent transcriptomes of Pyronema confluens: a window into fungal evolution.</title>
        <authorList>
            <person name="Traeger S."/>
            <person name="Altegoer F."/>
            <person name="Freitag M."/>
            <person name="Gabaldon T."/>
            <person name="Kempken F."/>
            <person name="Kumar A."/>
            <person name="Marcet-Houben M."/>
            <person name="Poggeler S."/>
            <person name="Stajich J.E."/>
            <person name="Nowrousian M."/>
        </authorList>
    </citation>
    <scope>NUCLEOTIDE SEQUENCE [LARGE SCALE GENOMIC DNA]</scope>
    <source>
        <strain evidence="2">CBS 100304</strain>
        <tissue evidence="1">Vegetative mycelium</tissue>
    </source>
</reference>
<dbReference type="AlphaFoldDB" id="U4LA18"/>
<proteinExistence type="predicted"/>
<dbReference type="Proteomes" id="UP000018144">
    <property type="component" value="Unassembled WGS sequence"/>
</dbReference>
<sequence>MISGGREMYHGCRMDSFLRQPSKFPGILERVSPDMSRFSLYITQESDDNIYGDWHR</sequence>